<proteinExistence type="predicted"/>
<dbReference type="AlphaFoldDB" id="A0A4C1TH54"/>
<dbReference type="Proteomes" id="UP000299102">
    <property type="component" value="Unassembled WGS sequence"/>
</dbReference>
<accession>A0A4C1TH54</accession>
<keyword evidence="3" id="KW-1185">Reference proteome</keyword>
<feature type="region of interest" description="Disordered" evidence="1">
    <location>
        <begin position="54"/>
        <end position="82"/>
    </location>
</feature>
<gene>
    <name evidence="2" type="ORF">EVAR_6100_1</name>
</gene>
<name>A0A4C1TH54_EUMVA</name>
<sequence length="82" mass="9099">MCAWVVRTAVAMVTYLKDLPLWPVSVLPAFLLCTRFLSREAWMVLEGLTGPVGEGGTNGLLLTPRPRRPRAPPRPHPPLIKL</sequence>
<evidence type="ECO:0000313" key="3">
    <source>
        <dbReference type="Proteomes" id="UP000299102"/>
    </source>
</evidence>
<protein>
    <submittedName>
        <fullName evidence="2">Uncharacterized protein</fullName>
    </submittedName>
</protein>
<reference evidence="2 3" key="1">
    <citation type="journal article" date="2019" name="Commun. Biol.">
        <title>The bagworm genome reveals a unique fibroin gene that provides high tensile strength.</title>
        <authorList>
            <person name="Kono N."/>
            <person name="Nakamura H."/>
            <person name="Ohtoshi R."/>
            <person name="Tomita M."/>
            <person name="Numata K."/>
            <person name="Arakawa K."/>
        </authorList>
    </citation>
    <scope>NUCLEOTIDE SEQUENCE [LARGE SCALE GENOMIC DNA]</scope>
</reference>
<dbReference type="EMBL" id="BGZK01000053">
    <property type="protein sequence ID" value="GBP12768.1"/>
    <property type="molecule type" value="Genomic_DNA"/>
</dbReference>
<organism evidence="2 3">
    <name type="scientific">Eumeta variegata</name>
    <name type="common">Bagworm moth</name>
    <name type="synonym">Eumeta japonica</name>
    <dbReference type="NCBI Taxonomy" id="151549"/>
    <lineage>
        <taxon>Eukaryota</taxon>
        <taxon>Metazoa</taxon>
        <taxon>Ecdysozoa</taxon>
        <taxon>Arthropoda</taxon>
        <taxon>Hexapoda</taxon>
        <taxon>Insecta</taxon>
        <taxon>Pterygota</taxon>
        <taxon>Neoptera</taxon>
        <taxon>Endopterygota</taxon>
        <taxon>Lepidoptera</taxon>
        <taxon>Glossata</taxon>
        <taxon>Ditrysia</taxon>
        <taxon>Tineoidea</taxon>
        <taxon>Psychidae</taxon>
        <taxon>Oiketicinae</taxon>
        <taxon>Eumeta</taxon>
    </lineage>
</organism>
<comment type="caution">
    <text evidence="2">The sequence shown here is derived from an EMBL/GenBank/DDBJ whole genome shotgun (WGS) entry which is preliminary data.</text>
</comment>
<evidence type="ECO:0000256" key="1">
    <source>
        <dbReference type="SAM" id="MobiDB-lite"/>
    </source>
</evidence>
<evidence type="ECO:0000313" key="2">
    <source>
        <dbReference type="EMBL" id="GBP12768.1"/>
    </source>
</evidence>